<evidence type="ECO:0000313" key="4">
    <source>
        <dbReference type="EMBL" id="SJX20769.1"/>
    </source>
</evidence>
<proteinExistence type="predicted"/>
<evidence type="ECO:0000313" key="2">
    <source>
        <dbReference type="EMBL" id="MDH0655438.1"/>
    </source>
</evidence>
<dbReference type="Proteomes" id="UP000196240">
    <property type="component" value="Unassembled WGS sequence"/>
</dbReference>
<evidence type="ECO:0000313" key="5">
    <source>
        <dbReference type="EMBL" id="SUT91893.1"/>
    </source>
</evidence>
<evidence type="ECO:0000313" key="3">
    <source>
        <dbReference type="EMBL" id="MDH0969683.1"/>
    </source>
</evidence>
<dbReference type="EMBL" id="FUUY01000001">
    <property type="protein sequence ID" value="SJX20769.1"/>
    <property type="molecule type" value="Genomic_DNA"/>
</dbReference>
<keyword evidence="1" id="KW-0472">Membrane</keyword>
<gene>
    <name evidence="4" type="ORF">ACNJC6_00366</name>
    <name evidence="3" type="ORF">N5C10_10595</name>
    <name evidence="2" type="ORF">N5D11_04785</name>
    <name evidence="5" type="ORF">NCTC10308_00595</name>
</gene>
<name>A0A1R7Q933_ACIJO</name>
<reference evidence="5 7" key="2">
    <citation type="submission" date="2018-06" db="EMBL/GenBank/DDBJ databases">
        <authorList>
            <consortium name="Pathogen Informatics"/>
            <person name="Doyle S."/>
        </authorList>
    </citation>
    <scope>NUCLEOTIDE SEQUENCE [LARGE SCALE GENOMIC DNA]</scope>
    <source>
        <strain evidence="5 7">NCTC10308</strain>
    </source>
</reference>
<reference evidence="4 6" key="1">
    <citation type="submission" date="2017-02" db="EMBL/GenBank/DDBJ databases">
        <authorList>
            <person name="Peterson S.W."/>
        </authorList>
    </citation>
    <scope>NUCLEOTIDE SEQUENCE [LARGE SCALE GENOMIC DNA]</scope>
    <source>
        <strain evidence="4">C6</strain>
    </source>
</reference>
<evidence type="ECO:0000313" key="7">
    <source>
        <dbReference type="Proteomes" id="UP000254227"/>
    </source>
</evidence>
<accession>A0A1R7Q933</accession>
<dbReference type="Proteomes" id="UP001161099">
    <property type="component" value="Unassembled WGS sequence"/>
</dbReference>
<sequence length="42" mass="4815">MIKTVTYEAVDKSALRKKGWKLFAVILSLQLIFLILGYALQM</sequence>
<dbReference type="AlphaFoldDB" id="A0A1R7Q933"/>
<dbReference type="Proteomes" id="UP000254227">
    <property type="component" value="Unassembled WGS sequence"/>
</dbReference>
<dbReference type="RefSeq" id="WP_004693854.1">
    <property type="nucleotide sequence ID" value="NZ_BBTB01000011.1"/>
</dbReference>
<reference evidence="2" key="3">
    <citation type="submission" date="2022-09" db="EMBL/GenBank/DDBJ databases">
        <title>Intensive care unit water sources are persistently colonized with multi-drug resistant bacteria and are the site of extensive horizontal gene transfer of antibiotic resistance genes.</title>
        <authorList>
            <person name="Diorio-Toth L."/>
        </authorList>
    </citation>
    <scope>NUCLEOTIDE SEQUENCE</scope>
    <source>
        <strain evidence="2">GD03851</strain>
        <strain evidence="3">GD03920</strain>
    </source>
</reference>
<evidence type="ECO:0000256" key="1">
    <source>
        <dbReference type="SAM" id="Phobius"/>
    </source>
</evidence>
<feature type="transmembrane region" description="Helical" evidence="1">
    <location>
        <begin position="20"/>
        <end position="40"/>
    </location>
</feature>
<evidence type="ECO:0000313" key="6">
    <source>
        <dbReference type="Proteomes" id="UP000196240"/>
    </source>
</evidence>
<protein>
    <submittedName>
        <fullName evidence="2">KGW motif small protein</fullName>
    </submittedName>
</protein>
<organism evidence="4 6">
    <name type="scientific">Acinetobacter johnsonii</name>
    <dbReference type="NCBI Taxonomy" id="40214"/>
    <lineage>
        <taxon>Bacteria</taxon>
        <taxon>Pseudomonadati</taxon>
        <taxon>Pseudomonadota</taxon>
        <taxon>Gammaproteobacteria</taxon>
        <taxon>Moraxellales</taxon>
        <taxon>Moraxellaceae</taxon>
        <taxon>Acinetobacter</taxon>
    </lineage>
</organism>
<dbReference type="NCBIfam" id="NF040911">
    <property type="entry name" value="KGW_Acineto"/>
    <property type="match status" value="1"/>
</dbReference>
<dbReference type="EMBL" id="JAOCBE010000001">
    <property type="protein sequence ID" value="MDH0969683.1"/>
    <property type="molecule type" value="Genomic_DNA"/>
</dbReference>
<dbReference type="GeneID" id="76469654"/>
<keyword evidence="1" id="KW-1133">Transmembrane helix</keyword>
<dbReference type="EMBL" id="UFRV01000006">
    <property type="protein sequence ID" value="SUT91893.1"/>
    <property type="molecule type" value="Genomic_DNA"/>
</dbReference>
<keyword evidence="1" id="KW-0812">Transmembrane</keyword>
<dbReference type="EMBL" id="JAOCDR010000005">
    <property type="protein sequence ID" value="MDH0655438.1"/>
    <property type="molecule type" value="Genomic_DNA"/>
</dbReference>
<dbReference type="Proteomes" id="UP001159915">
    <property type="component" value="Unassembled WGS sequence"/>
</dbReference>